<protein>
    <submittedName>
        <fullName evidence="1">Uncharacterized protein</fullName>
    </submittedName>
</protein>
<sequence>MHAASGKLNLHRVARSIPWAERTFAIFADAFRRGGVAGLLASPAAQLAQCSSRHRKTTRPLNSHPLRSVNLRFLTPFALSRTVLWRSTRVQCCEWRCCSR</sequence>
<dbReference type="Proteomes" id="UP000001025">
    <property type="component" value="Chromosome"/>
</dbReference>
<accession>Q7UQU1</accession>
<dbReference type="STRING" id="243090.RB6097"/>
<keyword evidence="2" id="KW-1185">Reference proteome</keyword>
<proteinExistence type="predicted"/>
<dbReference type="HOGENOM" id="CLU_2303797_0_0_0"/>
<dbReference type="AlphaFoldDB" id="Q7UQU1"/>
<organism evidence="1 2">
    <name type="scientific">Rhodopirellula baltica (strain DSM 10527 / NCIMB 13988 / SH1)</name>
    <dbReference type="NCBI Taxonomy" id="243090"/>
    <lineage>
        <taxon>Bacteria</taxon>
        <taxon>Pseudomonadati</taxon>
        <taxon>Planctomycetota</taxon>
        <taxon>Planctomycetia</taxon>
        <taxon>Pirellulales</taxon>
        <taxon>Pirellulaceae</taxon>
        <taxon>Rhodopirellula</taxon>
    </lineage>
</organism>
<dbReference type="EMBL" id="BX294143">
    <property type="protein sequence ID" value="CAD74606.1"/>
    <property type="molecule type" value="Genomic_DNA"/>
</dbReference>
<dbReference type="KEGG" id="rba:RB6097"/>
<dbReference type="EnsemblBacteria" id="CAD74606">
    <property type="protein sequence ID" value="CAD74606"/>
    <property type="gene ID" value="RB6097"/>
</dbReference>
<dbReference type="InParanoid" id="Q7UQU1"/>
<gene>
    <name evidence="1" type="ordered locus">RB6097</name>
</gene>
<name>Q7UQU1_RHOBA</name>
<evidence type="ECO:0000313" key="2">
    <source>
        <dbReference type="Proteomes" id="UP000001025"/>
    </source>
</evidence>
<evidence type="ECO:0000313" key="1">
    <source>
        <dbReference type="EMBL" id="CAD74606.1"/>
    </source>
</evidence>
<reference evidence="1 2" key="1">
    <citation type="journal article" date="2003" name="Proc. Natl. Acad. Sci. U.S.A.">
        <title>Complete genome sequence of the marine planctomycete Pirellula sp. strain 1.</title>
        <authorList>
            <person name="Gloeckner F.O."/>
            <person name="Kube M."/>
            <person name="Bauer M."/>
            <person name="Teeling H."/>
            <person name="Lombardot T."/>
            <person name="Ludwig W."/>
            <person name="Gade D."/>
            <person name="Beck A."/>
            <person name="Borzym K."/>
            <person name="Heitmann K."/>
            <person name="Rabus R."/>
            <person name="Schlesner H."/>
            <person name="Amann R."/>
            <person name="Reinhardt R."/>
        </authorList>
    </citation>
    <scope>NUCLEOTIDE SEQUENCE [LARGE SCALE GENOMIC DNA]</scope>
    <source>
        <strain evidence="2">DSM 10527 / NCIMB 13988 / SH1</strain>
    </source>
</reference>